<evidence type="ECO:0000256" key="6">
    <source>
        <dbReference type="SAM" id="Coils"/>
    </source>
</evidence>
<keyword evidence="4 11" id="KW-0808">Transferase</keyword>
<dbReference type="PROSITE" id="PS50113">
    <property type="entry name" value="PAC"/>
    <property type="match status" value="2"/>
</dbReference>
<dbReference type="InterPro" id="IPR011006">
    <property type="entry name" value="CheY-like_superfamily"/>
</dbReference>
<evidence type="ECO:0000259" key="7">
    <source>
        <dbReference type="PROSITE" id="PS50109"/>
    </source>
</evidence>
<name>A0A3M5PF10_PSEVI</name>
<dbReference type="Gene3D" id="3.30.565.10">
    <property type="entry name" value="Histidine kinase-like ATPase, C-terminal domain"/>
    <property type="match status" value="1"/>
</dbReference>
<dbReference type="InterPro" id="IPR036890">
    <property type="entry name" value="HATPase_C_sf"/>
</dbReference>
<evidence type="ECO:0000256" key="4">
    <source>
        <dbReference type="ARBA" id="ARBA00022777"/>
    </source>
</evidence>
<feature type="domain" description="PAC" evidence="10">
    <location>
        <begin position="283"/>
        <end position="335"/>
    </location>
</feature>
<evidence type="ECO:0000256" key="3">
    <source>
        <dbReference type="ARBA" id="ARBA00022553"/>
    </source>
</evidence>
<feature type="domain" description="Response regulatory" evidence="8">
    <location>
        <begin position="615"/>
        <end position="728"/>
    </location>
</feature>
<dbReference type="EC" id="2.7.13.3" evidence="2"/>
<keyword evidence="3 5" id="KW-0597">Phosphoprotein</keyword>
<dbReference type="InterPro" id="IPR005467">
    <property type="entry name" value="His_kinase_dom"/>
</dbReference>
<dbReference type="SUPFAM" id="SSF47384">
    <property type="entry name" value="Homodimeric domain of signal transducing histidine kinase"/>
    <property type="match status" value="1"/>
</dbReference>
<evidence type="ECO:0000259" key="8">
    <source>
        <dbReference type="PROSITE" id="PS50110"/>
    </source>
</evidence>
<accession>A0A3M5PF10</accession>
<evidence type="ECO:0000313" key="11">
    <source>
        <dbReference type="EMBL" id="RMT82777.1"/>
    </source>
</evidence>
<dbReference type="PANTHER" id="PTHR43065:SF49">
    <property type="entry name" value="HISTIDINE KINASE"/>
    <property type="match status" value="1"/>
</dbReference>
<dbReference type="SUPFAM" id="SSF52172">
    <property type="entry name" value="CheY-like"/>
    <property type="match status" value="1"/>
</dbReference>
<dbReference type="Gene3D" id="3.30.450.20">
    <property type="entry name" value="PAS domain"/>
    <property type="match status" value="2"/>
</dbReference>
<proteinExistence type="predicted"/>
<dbReference type="Pfam" id="PF00512">
    <property type="entry name" value="HisKA"/>
    <property type="match status" value="1"/>
</dbReference>
<dbReference type="SMART" id="SM00387">
    <property type="entry name" value="HATPase_c"/>
    <property type="match status" value="1"/>
</dbReference>
<dbReference type="InterPro" id="IPR004358">
    <property type="entry name" value="Sig_transdc_His_kin-like_C"/>
</dbReference>
<dbReference type="PANTHER" id="PTHR43065">
    <property type="entry name" value="SENSOR HISTIDINE KINASE"/>
    <property type="match status" value="1"/>
</dbReference>
<evidence type="ECO:0000256" key="5">
    <source>
        <dbReference type="PROSITE-ProRule" id="PRU00169"/>
    </source>
</evidence>
<dbReference type="SMART" id="SM00091">
    <property type="entry name" value="PAS"/>
    <property type="match status" value="1"/>
</dbReference>
<dbReference type="SMART" id="SM00448">
    <property type="entry name" value="REC"/>
    <property type="match status" value="1"/>
</dbReference>
<evidence type="ECO:0000256" key="2">
    <source>
        <dbReference type="ARBA" id="ARBA00012438"/>
    </source>
</evidence>
<dbReference type="Pfam" id="PF00072">
    <property type="entry name" value="Response_reg"/>
    <property type="match status" value="1"/>
</dbReference>
<dbReference type="Proteomes" id="UP000273854">
    <property type="component" value="Unassembled WGS sequence"/>
</dbReference>
<protein>
    <recommendedName>
        <fullName evidence="2">histidine kinase</fullName>
        <ecNumber evidence="2">2.7.13.3</ecNumber>
    </recommendedName>
</protein>
<dbReference type="Pfam" id="PF13426">
    <property type="entry name" value="PAS_9"/>
    <property type="match status" value="1"/>
</dbReference>
<dbReference type="NCBIfam" id="TIGR00229">
    <property type="entry name" value="sensory_box"/>
    <property type="match status" value="2"/>
</dbReference>
<dbReference type="SMART" id="SM00086">
    <property type="entry name" value="PAC"/>
    <property type="match status" value="2"/>
</dbReference>
<dbReference type="AlphaFoldDB" id="A0A3M5PF10"/>
<dbReference type="SMART" id="SM00388">
    <property type="entry name" value="HisKA"/>
    <property type="match status" value="1"/>
</dbReference>
<dbReference type="PROSITE" id="PS50110">
    <property type="entry name" value="RESPONSE_REGULATORY"/>
    <property type="match status" value="1"/>
</dbReference>
<dbReference type="InterPro" id="IPR035965">
    <property type="entry name" value="PAS-like_dom_sf"/>
</dbReference>
<dbReference type="SUPFAM" id="SSF55785">
    <property type="entry name" value="PYP-like sensor domain (PAS domain)"/>
    <property type="match status" value="2"/>
</dbReference>
<comment type="caution">
    <text evidence="11">The sequence shown here is derived from an EMBL/GenBank/DDBJ whole genome shotgun (WGS) entry which is preliminary data.</text>
</comment>
<dbReference type="InterPro" id="IPR003594">
    <property type="entry name" value="HATPase_dom"/>
</dbReference>
<dbReference type="Pfam" id="PF02518">
    <property type="entry name" value="HATPase_c"/>
    <property type="match status" value="1"/>
</dbReference>
<dbReference type="SUPFAM" id="SSF55874">
    <property type="entry name" value="ATPase domain of HSP90 chaperone/DNA topoisomerase II/histidine kinase"/>
    <property type="match status" value="1"/>
</dbReference>
<sequence length="737" mass="81544">MLWGHSRQCGFKRACRQLPGDELPNFFRKIRFNTAYVRRVSQSQRVWKGMTIDTQTIVLSGGGPDGKTPRLVTELRGTCGDPFVAAVCDTRMPMVITDPHQDDNPIVFANPAFYELTGYAAEEVLGRNCRFLQGPATNQDHVASVREAVNRQEPIDIKLQNYRKDGKPFWNHLSVHPVFDKAGTLVYFSASLYAITSDYERLRYFGDDIGLNERALEALIRSSTEVRFRISADWSELHQLNGGDFIPDTQANDPHWLDRYIPHEDRAAVRAEITRATLTKSTYLIEHRVNRVDGSIGWALARAVPMLDDAGEIKEWFGAASDITERKKAEEALRQVHENLEERVAQALAERGKIEEQLRQSQKLEAIGQLTGGVAHDFNNLLTVIRSSTDFLKRPNLSDERRRRYVDAISDTVDRATRLTGQLLSFARRQALKPEVFSVCNAVRSISDMMDTLTGTHIAIKFDLPETPCFVKADPIQFDTAIVNIAANARDAMGQSGQLSVSVRAVDYLPVIRSHPAVPGDFVAVALSDTGCGIPPDKLESIFEPFFTTKDTGKGTGLGLSQVFGFAKQSGGEIDVESTLGKGTTFTLYLPQVAPVERALRAGDSQIMSAGHGLRVLVVEDNSSLGLFAIELLTDLGYESVLACDAAAALDLLVENAKQFDVVFTDVVMPGMSGVELGQIIRSLYPHLPVVLTSGYSHVLARNGTYGFELLHKPYSVEQVSQVLTKAAAQTQRQKLD</sequence>
<dbReference type="PRINTS" id="PR00344">
    <property type="entry name" value="BCTRLSENSOR"/>
</dbReference>
<dbReference type="CDD" id="cd00130">
    <property type="entry name" value="PAS"/>
    <property type="match status" value="2"/>
</dbReference>
<dbReference type="CDD" id="cd00082">
    <property type="entry name" value="HisKA"/>
    <property type="match status" value="1"/>
</dbReference>
<keyword evidence="6" id="KW-0175">Coiled coil</keyword>
<dbReference type="InterPro" id="IPR013656">
    <property type="entry name" value="PAS_4"/>
</dbReference>
<dbReference type="Gene3D" id="3.40.50.2300">
    <property type="match status" value="1"/>
</dbReference>
<comment type="catalytic activity">
    <reaction evidence="1">
        <text>ATP + protein L-histidine = ADP + protein N-phospho-L-histidine.</text>
        <dbReference type="EC" id="2.7.13.3"/>
    </reaction>
</comment>
<dbReference type="Gene3D" id="1.10.287.130">
    <property type="match status" value="1"/>
</dbReference>
<dbReference type="InterPro" id="IPR001610">
    <property type="entry name" value="PAC"/>
</dbReference>
<keyword evidence="4 11" id="KW-0418">Kinase</keyword>
<dbReference type="InterPro" id="IPR036097">
    <property type="entry name" value="HisK_dim/P_sf"/>
</dbReference>
<reference evidence="11 12" key="1">
    <citation type="submission" date="2018-08" db="EMBL/GenBank/DDBJ databases">
        <title>Recombination of ecologically and evolutionarily significant loci maintains genetic cohesion in the Pseudomonas syringae species complex.</title>
        <authorList>
            <person name="Dillon M."/>
            <person name="Thakur S."/>
            <person name="Almeida R.N.D."/>
            <person name="Weir B.S."/>
            <person name="Guttman D.S."/>
        </authorList>
    </citation>
    <scope>NUCLEOTIDE SEQUENCE [LARGE SCALE GENOMIC DNA]</scope>
    <source>
        <strain evidence="11 12">ICMP 19473</strain>
    </source>
</reference>
<evidence type="ECO:0000256" key="1">
    <source>
        <dbReference type="ARBA" id="ARBA00000085"/>
    </source>
</evidence>
<organism evidence="11 12">
    <name type="scientific">Pseudomonas viridiflava</name>
    <name type="common">Phytomonas viridiflava</name>
    <dbReference type="NCBI Taxonomy" id="33069"/>
    <lineage>
        <taxon>Bacteria</taxon>
        <taxon>Pseudomonadati</taxon>
        <taxon>Pseudomonadota</taxon>
        <taxon>Gammaproteobacteria</taxon>
        <taxon>Pseudomonadales</taxon>
        <taxon>Pseudomonadaceae</taxon>
        <taxon>Pseudomonas</taxon>
    </lineage>
</organism>
<feature type="coiled-coil region" evidence="6">
    <location>
        <begin position="323"/>
        <end position="364"/>
    </location>
</feature>
<dbReference type="PROSITE" id="PS50109">
    <property type="entry name" value="HIS_KIN"/>
    <property type="match status" value="1"/>
</dbReference>
<feature type="domain" description="PAC" evidence="10">
    <location>
        <begin position="153"/>
        <end position="207"/>
    </location>
</feature>
<dbReference type="InterPro" id="IPR001789">
    <property type="entry name" value="Sig_transdc_resp-reg_receiver"/>
</dbReference>
<dbReference type="EMBL" id="RBTP01000022">
    <property type="protein sequence ID" value="RMT82777.1"/>
    <property type="molecule type" value="Genomic_DNA"/>
</dbReference>
<dbReference type="InterPro" id="IPR003661">
    <property type="entry name" value="HisK_dim/P_dom"/>
</dbReference>
<evidence type="ECO:0000259" key="9">
    <source>
        <dbReference type="PROSITE" id="PS50112"/>
    </source>
</evidence>
<feature type="domain" description="PAS" evidence="9">
    <location>
        <begin position="103"/>
        <end position="152"/>
    </location>
</feature>
<dbReference type="PROSITE" id="PS50112">
    <property type="entry name" value="PAS"/>
    <property type="match status" value="1"/>
</dbReference>
<dbReference type="InterPro" id="IPR000014">
    <property type="entry name" value="PAS"/>
</dbReference>
<dbReference type="InterPro" id="IPR000700">
    <property type="entry name" value="PAS-assoc_C"/>
</dbReference>
<dbReference type="Pfam" id="PF08448">
    <property type="entry name" value="PAS_4"/>
    <property type="match status" value="1"/>
</dbReference>
<evidence type="ECO:0000259" key="10">
    <source>
        <dbReference type="PROSITE" id="PS50113"/>
    </source>
</evidence>
<feature type="domain" description="Histidine kinase" evidence="7">
    <location>
        <begin position="373"/>
        <end position="594"/>
    </location>
</feature>
<gene>
    <name evidence="11" type="ORF">ALP40_01275</name>
</gene>
<evidence type="ECO:0000313" key="12">
    <source>
        <dbReference type="Proteomes" id="UP000273854"/>
    </source>
</evidence>
<feature type="modified residue" description="4-aspartylphosphate" evidence="5">
    <location>
        <position position="666"/>
    </location>
</feature>
<dbReference type="GO" id="GO:0000155">
    <property type="term" value="F:phosphorelay sensor kinase activity"/>
    <property type="evidence" value="ECO:0007669"/>
    <property type="project" value="InterPro"/>
</dbReference>